<proteinExistence type="inferred from homology"/>
<reference evidence="6 7" key="1">
    <citation type="submission" date="2018-06" db="EMBL/GenBank/DDBJ databases">
        <title>Complete genome of Desulfovibrio marinus P48SEP.</title>
        <authorList>
            <person name="Crispim J.S."/>
            <person name="Vidigal P.M.P."/>
            <person name="Silva L.C.F."/>
            <person name="Araujo L.C."/>
            <person name="Laguardia C.N."/>
            <person name="Dias R.S."/>
            <person name="Sousa M.P."/>
            <person name="Paula S.O."/>
            <person name="Silva C."/>
        </authorList>
    </citation>
    <scope>NUCLEOTIDE SEQUENCE [LARGE SCALE GENOMIC DNA]</scope>
    <source>
        <strain evidence="6 7">P48SEP</strain>
    </source>
</reference>
<dbReference type="AlphaFoldDB" id="A0A6P1ZDA2"/>
<dbReference type="Gene3D" id="1.20.1330.10">
    <property type="entry name" value="f41 fragment of flagellin, N-terminal domain"/>
    <property type="match status" value="1"/>
</dbReference>
<evidence type="ECO:0000256" key="1">
    <source>
        <dbReference type="ARBA" id="ARBA00004365"/>
    </source>
</evidence>
<evidence type="ECO:0000256" key="4">
    <source>
        <dbReference type="SAM" id="MobiDB-lite"/>
    </source>
</evidence>
<feature type="compositionally biased region" description="Basic and acidic residues" evidence="4">
    <location>
        <begin position="177"/>
        <end position="189"/>
    </location>
</feature>
<feature type="region of interest" description="Disordered" evidence="4">
    <location>
        <begin position="145"/>
        <end position="189"/>
    </location>
</feature>
<evidence type="ECO:0000256" key="3">
    <source>
        <dbReference type="ARBA" id="ARBA00023143"/>
    </source>
</evidence>
<keyword evidence="3" id="KW-0975">Bacterial flagellum</keyword>
<comment type="subcellular location">
    <subcellularLocation>
        <location evidence="1">Bacterial flagellum</location>
    </subcellularLocation>
</comment>
<dbReference type="PANTHER" id="PTHR42792">
    <property type="entry name" value="FLAGELLIN"/>
    <property type="match status" value="1"/>
</dbReference>
<organism evidence="6 7">
    <name type="scientific">Oceanidesulfovibrio marinus</name>
    <dbReference type="NCBI Taxonomy" id="370038"/>
    <lineage>
        <taxon>Bacteria</taxon>
        <taxon>Pseudomonadati</taxon>
        <taxon>Thermodesulfobacteriota</taxon>
        <taxon>Desulfovibrionia</taxon>
        <taxon>Desulfovibrionales</taxon>
        <taxon>Desulfovibrionaceae</taxon>
        <taxon>Oceanidesulfovibrio</taxon>
    </lineage>
</organism>
<dbReference type="SUPFAM" id="SSF64518">
    <property type="entry name" value="Phase 1 flagellin"/>
    <property type="match status" value="1"/>
</dbReference>
<dbReference type="InterPro" id="IPR046358">
    <property type="entry name" value="Flagellin_C"/>
</dbReference>
<feature type="non-terminal residue" evidence="6">
    <location>
        <position position="1"/>
    </location>
</feature>
<dbReference type="Proteomes" id="UP000434052">
    <property type="component" value="Unassembled WGS sequence"/>
</dbReference>
<evidence type="ECO:0000313" key="6">
    <source>
        <dbReference type="EMBL" id="TVM28471.1"/>
    </source>
</evidence>
<comment type="caution">
    <text evidence="6">The sequence shown here is derived from an EMBL/GenBank/DDBJ whole genome shotgun (WGS) entry which is preliminary data.</text>
</comment>
<dbReference type="EMBL" id="QMIF01000114">
    <property type="protein sequence ID" value="TVM28471.1"/>
    <property type="molecule type" value="Genomic_DNA"/>
</dbReference>
<evidence type="ECO:0000259" key="5">
    <source>
        <dbReference type="Pfam" id="PF00700"/>
    </source>
</evidence>
<evidence type="ECO:0000256" key="2">
    <source>
        <dbReference type="ARBA" id="ARBA00005709"/>
    </source>
</evidence>
<feature type="domain" description="Flagellin C-terminal" evidence="5">
    <location>
        <begin position="5"/>
        <end position="87"/>
    </location>
</feature>
<sequence length="189" mass="20864">ELVSLENAMVSKDKIRANVGAMQHSMQNTSTNLEIHSENLQAAESRIYDVDVFSEMTNFVRNHILTQSAVAMLSQANSLPRMAMQLLCSLRATHRTSRLPGRAASAVRLFVWRVRPSLTGHGAERILPNGGHGFGQRVETRAVHEVPAWRSERVGRSRAPPAGREPAGRGRAPQRPLQEKRRGIAGEAC</sequence>
<dbReference type="InterPro" id="IPR001492">
    <property type="entry name" value="Flagellin"/>
</dbReference>
<name>A0A6P1ZDA2_9BACT</name>
<dbReference type="Pfam" id="PF00700">
    <property type="entry name" value="Flagellin_C"/>
    <property type="match status" value="1"/>
</dbReference>
<gene>
    <name evidence="6" type="ORF">DQK91_22290</name>
</gene>
<evidence type="ECO:0000313" key="7">
    <source>
        <dbReference type="Proteomes" id="UP000434052"/>
    </source>
</evidence>
<comment type="similarity">
    <text evidence="2">Belongs to the bacterial flagellin family.</text>
</comment>
<protein>
    <recommendedName>
        <fullName evidence="5">Flagellin C-terminal domain-containing protein</fullName>
    </recommendedName>
</protein>
<accession>A0A6P1ZDA2</accession>
<dbReference type="GO" id="GO:0005198">
    <property type="term" value="F:structural molecule activity"/>
    <property type="evidence" value="ECO:0007669"/>
    <property type="project" value="InterPro"/>
</dbReference>
<dbReference type="GO" id="GO:0009288">
    <property type="term" value="C:bacterial-type flagellum"/>
    <property type="evidence" value="ECO:0007669"/>
    <property type="project" value="UniProtKB-SubCell"/>
</dbReference>
<dbReference type="PANTHER" id="PTHR42792:SF2">
    <property type="entry name" value="FLAGELLIN"/>
    <property type="match status" value="1"/>
</dbReference>